<keyword evidence="2" id="KW-0808">Transferase</keyword>
<reference evidence="7" key="1">
    <citation type="submission" date="2023-07" db="EMBL/GenBank/DDBJ databases">
        <title>Chromosome-level genome assembly of Artemia franciscana.</title>
        <authorList>
            <person name="Jo E."/>
        </authorList>
    </citation>
    <scope>NUCLEOTIDE SEQUENCE</scope>
    <source>
        <tissue evidence="7">Whole body</tissue>
    </source>
</reference>
<dbReference type="PROSITE" id="PS50011">
    <property type="entry name" value="PROTEIN_KINASE_DOM"/>
    <property type="match status" value="1"/>
</dbReference>
<dbReference type="Pfam" id="PF00069">
    <property type="entry name" value="Pkinase"/>
    <property type="match status" value="1"/>
</dbReference>
<dbReference type="AlphaFoldDB" id="A0AA88KV89"/>
<gene>
    <name evidence="7" type="ORF">QYM36_014110</name>
</gene>
<evidence type="ECO:0000256" key="2">
    <source>
        <dbReference type="ARBA" id="ARBA00022679"/>
    </source>
</evidence>
<proteinExistence type="predicted"/>
<keyword evidence="8" id="KW-1185">Reference proteome</keyword>
<dbReference type="InterPro" id="IPR011009">
    <property type="entry name" value="Kinase-like_dom_sf"/>
</dbReference>
<dbReference type="EMBL" id="JAVRJZ010000018">
    <property type="protein sequence ID" value="KAK2708388.1"/>
    <property type="molecule type" value="Genomic_DNA"/>
</dbReference>
<evidence type="ECO:0000256" key="4">
    <source>
        <dbReference type="ARBA" id="ARBA00022777"/>
    </source>
</evidence>
<dbReference type="PANTHER" id="PTHR43895:SF164">
    <property type="entry name" value="CALCIUM_CALMODULIN-DEPENDENT PROTEIN KINASE KINASE"/>
    <property type="match status" value="1"/>
</dbReference>
<keyword evidence="5" id="KW-0067">ATP-binding</keyword>
<dbReference type="SMART" id="SM00220">
    <property type="entry name" value="S_TKc"/>
    <property type="match status" value="1"/>
</dbReference>
<keyword evidence="4" id="KW-0418">Kinase</keyword>
<evidence type="ECO:0000256" key="1">
    <source>
        <dbReference type="ARBA" id="ARBA00022527"/>
    </source>
</evidence>
<dbReference type="SUPFAM" id="SSF56112">
    <property type="entry name" value="Protein kinase-like (PK-like)"/>
    <property type="match status" value="1"/>
</dbReference>
<feature type="domain" description="Protein kinase" evidence="6">
    <location>
        <begin position="1"/>
        <end position="205"/>
    </location>
</feature>
<keyword evidence="1" id="KW-0723">Serine/threonine-protein kinase</keyword>
<dbReference type="PROSITE" id="PS00108">
    <property type="entry name" value="PROTEIN_KINASE_ST"/>
    <property type="match status" value="1"/>
</dbReference>
<evidence type="ECO:0000313" key="8">
    <source>
        <dbReference type="Proteomes" id="UP001187531"/>
    </source>
</evidence>
<dbReference type="PANTHER" id="PTHR43895">
    <property type="entry name" value="CALCIUM/CALMODULIN-DEPENDENT PROTEIN KINASE KINASE-RELATED"/>
    <property type="match status" value="1"/>
</dbReference>
<evidence type="ECO:0000256" key="5">
    <source>
        <dbReference type="ARBA" id="ARBA00022840"/>
    </source>
</evidence>
<dbReference type="InterPro" id="IPR000719">
    <property type="entry name" value="Prot_kinase_dom"/>
</dbReference>
<accession>A0AA88KV89</accession>
<dbReference type="GO" id="GO:0061762">
    <property type="term" value="P:CAMKK-AMPK signaling cascade"/>
    <property type="evidence" value="ECO:0007669"/>
    <property type="project" value="TreeGrafter"/>
</dbReference>
<dbReference type="GO" id="GO:0004674">
    <property type="term" value="F:protein serine/threonine kinase activity"/>
    <property type="evidence" value="ECO:0007669"/>
    <property type="project" value="UniProtKB-KW"/>
</dbReference>
<dbReference type="Proteomes" id="UP001187531">
    <property type="component" value="Unassembled WGS sequence"/>
</dbReference>
<dbReference type="InterPro" id="IPR008271">
    <property type="entry name" value="Ser/Thr_kinase_AS"/>
</dbReference>
<evidence type="ECO:0000259" key="6">
    <source>
        <dbReference type="PROSITE" id="PS50011"/>
    </source>
</evidence>
<evidence type="ECO:0000256" key="3">
    <source>
        <dbReference type="ARBA" id="ARBA00022741"/>
    </source>
</evidence>
<dbReference type="GO" id="GO:0005524">
    <property type="term" value="F:ATP binding"/>
    <property type="evidence" value="ECO:0007669"/>
    <property type="project" value="UniProtKB-KW"/>
</dbReference>
<dbReference type="Gene3D" id="1.10.510.10">
    <property type="entry name" value="Transferase(Phosphotransferase) domain 1"/>
    <property type="match status" value="1"/>
</dbReference>
<comment type="caution">
    <text evidence="7">The sequence shown here is derived from an EMBL/GenBank/DDBJ whole genome shotgun (WGS) entry which is preliminary data.</text>
</comment>
<keyword evidence="3" id="KW-0547">Nucleotide-binding</keyword>
<organism evidence="7 8">
    <name type="scientific">Artemia franciscana</name>
    <name type="common">Brine shrimp</name>
    <name type="synonym">Artemia sanfranciscana</name>
    <dbReference type="NCBI Taxonomy" id="6661"/>
    <lineage>
        <taxon>Eukaryota</taxon>
        <taxon>Metazoa</taxon>
        <taxon>Ecdysozoa</taxon>
        <taxon>Arthropoda</taxon>
        <taxon>Crustacea</taxon>
        <taxon>Branchiopoda</taxon>
        <taxon>Anostraca</taxon>
        <taxon>Artemiidae</taxon>
        <taxon>Artemia</taxon>
    </lineage>
</organism>
<evidence type="ECO:0000313" key="7">
    <source>
        <dbReference type="EMBL" id="KAK2708388.1"/>
    </source>
</evidence>
<sequence>MAVELRGDAVRHDYSLYGSLFVRQLFELLEKGEVIEVPTDTPLSEQQAWSYFRDIVLGIEYLHFQKIIHRDIKPSNLLVGDDGRLHIGDFGVCNEFDGADALLAGTAGTPAFMAPEALSRLPGGYSGKAADVWSMGITLYTFVYGRLPFQDDNILSLYNKIQYQPLKFPQSPSISNELKDLVTKMLRKNPAERLELQQIKDHSWVTCFGTALLPSAADNCSSRVEVTDEEISSCVRSIPKLNTLILVKSMLKKHSFSHPYKKDGFKRANSAPGSYDFFNR</sequence>
<feature type="non-terminal residue" evidence="7">
    <location>
        <position position="1"/>
    </location>
</feature>
<name>A0AA88KV89_ARTSF</name>
<protein>
    <recommendedName>
        <fullName evidence="6">Protein kinase domain-containing protein</fullName>
    </recommendedName>
</protein>